<proteinExistence type="predicted"/>
<feature type="domain" description="CHAT" evidence="1">
    <location>
        <begin position="517"/>
        <end position="838"/>
    </location>
</feature>
<dbReference type="InterPro" id="IPR011990">
    <property type="entry name" value="TPR-like_helical_dom_sf"/>
</dbReference>
<sequence>MAHKIVPIELLQASTDSLAADGSQSLGQLYTLLTTHQTQYDKYGAVKDLDQKIDVIYGILKQTPHTNENFPRLLQLLAVAYLERSCRQDKQEFHLSMKYIDEAIRVTRKAMDLIQKDHISYAYFLRTLGQCYRERHQLKEAVAFSIIYPSPDQRDHVFDAIRNHAPVHFNAHETLQTNNGIIVSSSASDSDIEKAIQALQEAADRLPVDSKLRKRAFHDLGRAHDDKFEVTGEIADLEDSIRIHLDAFDETDDNDPDSAQLMWYVASAYEEKFELVGDNIDFTKMMEFYHESLNHNLSGPSWRLRSGIKILNILASGGFWSRAYEIACTTSTFIPLLVHHSQDHAYKNHLLSASRGLSSDATTTALMMEKPAFEIIRLNELGRGIIIGSVLQRSMLKRLQISHPAEFSAIEDLQAQFHTAPRVLDQARNMGDIERLLDEKAQEIRRLPGFGDFLSPPSEDDILSAAIHGPIVLLLPNPERCDAVLIKETGLVTLPLPGLKYEDVPNTGAAMFDPVVLEWLWDTIAKPVLEALGFTETPAGADWPHIWWIPTNALVGLPIHAAGYHHQGSTNTVIDRVISSYSSSVKSLIQARKNNKTESETDQTLNKAEHGEVAVLVGTRNLPLAPQEVNQLEGICQSMELQTMSPLQNREAVLSALENCRIFHFAGHGRANSLDPLQSCLVLDAGTLTVDQLFDSNINQQKPFLAYLSAYGTGQISDRSSTDESIHLMSAFELVGFQNVVGTLWNVEDGVCPSVAIDTYTWIMDKQFARGSVAEGLHHALRSLRDRWLWDKEESSRGKASADNSVKVVSEPCIREISRDIELCDQKQQLYWIPYIHYGL</sequence>
<reference evidence="2" key="1">
    <citation type="submission" date="2015-01" db="EMBL/GenBank/DDBJ databases">
        <authorList>
            <person name="Durling Mikael"/>
        </authorList>
    </citation>
    <scope>NUCLEOTIDE SEQUENCE</scope>
</reference>
<dbReference type="AlphaFoldDB" id="A0A0B7KAN6"/>
<evidence type="ECO:0000259" key="1">
    <source>
        <dbReference type="Pfam" id="PF12770"/>
    </source>
</evidence>
<dbReference type="Pfam" id="PF12770">
    <property type="entry name" value="CHAT"/>
    <property type="match status" value="1"/>
</dbReference>
<evidence type="ECO:0000313" key="2">
    <source>
        <dbReference type="EMBL" id="CEO54164.1"/>
    </source>
</evidence>
<name>A0A0B7KAN6_BIOOC</name>
<dbReference type="Gene3D" id="1.25.40.10">
    <property type="entry name" value="Tetratricopeptide repeat domain"/>
    <property type="match status" value="1"/>
</dbReference>
<dbReference type="EMBL" id="CDPU01000040">
    <property type="protein sequence ID" value="CEO54164.1"/>
    <property type="molecule type" value="Genomic_DNA"/>
</dbReference>
<dbReference type="InterPro" id="IPR024983">
    <property type="entry name" value="CHAT_dom"/>
</dbReference>
<organism evidence="2">
    <name type="scientific">Bionectria ochroleuca</name>
    <name type="common">Gliocladium roseum</name>
    <dbReference type="NCBI Taxonomy" id="29856"/>
    <lineage>
        <taxon>Eukaryota</taxon>
        <taxon>Fungi</taxon>
        <taxon>Dikarya</taxon>
        <taxon>Ascomycota</taxon>
        <taxon>Pezizomycotina</taxon>
        <taxon>Sordariomycetes</taxon>
        <taxon>Hypocreomycetidae</taxon>
        <taxon>Hypocreales</taxon>
        <taxon>Bionectriaceae</taxon>
        <taxon>Clonostachys</taxon>
    </lineage>
</organism>
<accession>A0A0B7KAN6</accession>
<protein>
    <recommendedName>
        <fullName evidence="1">CHAT domain-containing protein</fullName>
    </recommendedName>
</protein>
<gene>
    <name evidence="2" type="ORF">BN869_000010222_1</name>
</gene>